<gene>
    <name evidence="3" type="ORF">SAMN06265827_102172</name>
</gene>
<keyword evidence="1" id="KW-0175">Coiled coil</keyword>
<dbReference type="RefSeq" id="WP_097016433.1">
    <property type="nucleotide sequence ID" value="NZ_OBDZ01000002.1"/>
</dbReference>
<reference evidence="4" key="1">
    <citation type="submission" date="2017-09" db="EMBL/GenBank/DDBJ databases">
        <authorList>
            <person name="Varghese N."/>
            <person name="Submissions S."/>
        </authorList>
    </citation>
    <scope>NUCLEOTIDE SEQUENCE [LARGE SCALE GENOMIC DNA]</scope>
    <source>
        <strain evidence="4">MSL47</strain>
    </source>
</reference>
<keyword evidence="2" id="KW-1133">Transmembrane helix</keyword>
<feature type="coiled-coil region" evidence="1">
    <location>
        <begin position="168"/>
        <end position="196"/>
    </location>
</feature>
<organism evidence="3 4">
    <name type="scientific">Orenia metallireducens</name>
    <dbReference type="NCBI Taxonomy" id="1413210"/>
    <lineage>
        <taxon>Bacteria</taxon>
        <taxon>Bacillati</taxon>
        <taxon>Bacillota</taxon>
        <taxon>Clostridia</taxon>
        <taxon>Halanaerobiales</taxon>
        <taxon>Halobacteroidaceae</taxon>
        <taxon>Orenia</taxon>
    </lineage>
</organism>
<evidence type="ECO:0000256" key="2">
    <source>
        <dbReference type="SAM" id="Phobius"/>
    </source>
</evidence>
<evidence type="ECO:0000313" key="4">
    <source>
        <dbReference type="Proteomes" id="UP000219573"/>
    </source>
</evidence>
<name>A0A285FN33_9FIRM</name>
<sequence>MLRHTLLGIGITLVIMALLLSLDLNLFNLNSPKETVMTEEEIIKEARKLGMSFPAESYSDQDIKLKKNYDLEGAFASVKEDNIDKEIKGEELVDQSLLIQDNNIVREEKLKSEKADIISEVGVSQTKDNNNSKEAIDLKAEDEIETAIEDAVEKVQADSDDVKKKLREELTRELKEQLKKELKKEIKEELERENKKVLLTIPKGISSREVSTLLLYQGVIEDKDEFIAMVDELNLETKIKAGTYSFQLPISVKEVLLQVTSNN</sequence>
<evidence type="ECO:0000256" key="1">
    <source>
        <dbReference type="SAM" id="Coils"/>
    </source>
</evidence>
<dbReference type="Gene3D" id="3.30.1490.480">
    <property type="entry name" value="Endolytic murein transglycosylase"/>
    <property type="match status" value="1"/>
</dbReference>
<dbReference type="Proteomes" id="UP000219573">
    <property type="component" value="Unassembled WGS sequence"/>
</dbReference>
<feature type="transmembrane region" description="Helical" evidence="2">
    <location>
        <begin position="6"/>
        <end position="27"/>
    </location>
</feature>
<keyword evidence="4" id="KW-1185">Reference proteome</keyword>
<dbReference type="OrthoDB" id="9810667at2"/>
<proteinExistence type="predicted"/>
<accession>A0A285FN33</accession>
<protein>
    <recommendedName>
        <fullName evidence="5">YceG-like family protein</fullName>
    </recommendedName>
</protein>
<evidence type="ECO:0008006" key="5">
    <source>
        <dbReference type="Google" id="ProtNLM"/>
    </source>
</evidence>
<keyword evidence="2" id="KW-0812">Transmembrane</keyword>
<dbReference type="EMBL" id="OBDZ01000002">
    <property type="protein sequence ID" value="SNY12700.1"/>
    <property type="molecule type" value="Genomic_DNA"/>
</dbReference>
<dbReference type="AlphaFoldDB" id="A0A285FN33"/>
<keyword evidence="2" id="KW-0472">Membrane</keyword>
<evidence type="ECO:0000313" key="3">
    <source>
        <dbReference type="EMBL" id="SNY12700.1"/>
    </source>
</evidence>